<evidence type="ECO:0000256" key="1">
    <source>
        <dbReference type="ARBA" id="ARBA00005725"/>
    </source>
</evidence>
<dbReference type="GO" id="GO:0016491">
    <property type="term" value="F:oxidoreductase activity"/>
    <property type="evidence" value="ECO:0007669"/>
    <property type="project" value="UniProtKB-KW"/>
</dbReference>
<organism evidence="5 6">
    <name type="scientific">Thermothelomyces thermophilus (strain ATCC 42464 / BCRC 31852 / DSM 1799)</name>
    <name type="common">Sporotrichum thermophile</name>
    <dbReference type="NCBI Taxonomy" id="573729"/>
    <lineage>
        <taxon>Eukaryota</taxon>
        <taxon>Fungi</taxon>
        <taxon>Dikarya</taxon>
        <taxon>Ascomycota</taxon>
        <taxon>Pezizomycotina</taxon>
        <taxon>Sordariomycetes</taxon>
        <taxon>Sordariomycetidae</taxon>
        <taxon>Sordariales</taxon>
        <taxon>Chaetomiaceae</taxon>
        <taxon>Thermothelomyces</taxon>
    </lineage>
</organism>
<evidence type="ECO:0000259" key="4">
    <source>
        <dbReference type="Pfam" id="PF05368"/>
    </source>
</evidence>
<accession>G2QD43</accession>
<dbReference type="Pfam" id="PF05368">
    <property type="entry name" value="NmrA"/>
    <property type="match status" value="1"/>
</dbReference>
<dbReference type="Proteomes" id="UP000007322">
    <property type="component" value="Chromosome 3"/>
</dbReference>
<dbReference type="InterPro" id="IPR008030">
    <property type="entry name" value="NmrA-like"/>
</dbReference>
<dbReference type="AlphaFoldDB" id="G2QD43"/>
<evidence type="ECO:0000313" key="6">
    <source>
        <dbReference type="Proteomes" id="UP000007322"/>
    </source>
</evidence>
<dbReference type="PANTHER" id="PTHR47706:SF4">
    <property type="entry name" value="NMRA-LIKE DOMAIN-CONTAINING PROTEIN"/>
    <property type="match status" value="1"/>
</dbReference>
<keyword evidence="2" id="KW-0521">NADP</keyword>
<name>G2QD43_THET4</name>
<dbReference type="VEuPathDB" id="FungiDB:MYCTH_2305464"/>
<dbReference type="OrthoDB" id="10000533at2759"/>
<keyword evidence="3" id="KW-0560">Oxidoreductase</keyword>
<dbReference type="EMBL" id="CP003004">
    <property type="protein sequence ID" value="AEO58261.1"/>
    <property type="molecule type" value="Genomic_DNA"/>
</dbReference>
<dbReference type="HOGENOM" id="CLU_044876_0_2_1"/>
<dbReference type="OMA" id="GIDTCIS"/>
<dbReference type="GeneID" id="11509540"/>
<dbReference type="Gene3D" id="3.90.25.10">
    <property type="entry name" value="UDP-galactose 4-epimerase, domain 1"/>
    <property type="match status" value="1"/>
</dbReference>
<proteinExistence type="inferred from homology"/>
<gene>
    <name evidence="5" type="ORF">MYCTH_2305464</name>
</gene>
<feature type="domain" description="NmrA-like" evidence="4">
    <location>
        <begin position="4"/>
        <end position="311"/>
    </location>
</feature>
<comment type="similarity">
    <text evidence="1">Belongs to the NmrA-type oxidoreductase family. Isoflavone reductase subfamily.</text>
</comment>
<dbReference type="SUPFAM" id="SSF51735">
    <property type="entry name" value="NAD(P)-binding Rossmann-fold domains"/>
    <property type="match status" value="1"/>
</dbReference>
<keyword evidence="6" id="KW-1185">Reference proteome</keyword>
<protein>
    <recommendedName>
        <fullName evidence="4">NmrA-like domain-containing protein</fullName>
    </recommendedName>
</protein>
<dbReference type="eggNOG" id="ENOG502RXEE">
    <property type="taxonomic scope" value="Eukaryota"/>
</dbReference>
<dbReference type="PANTHER" id="PTHR47706">
    <property type="entry name" value="NMRA-LIKE FAMILY PROTEIN"/>
    <property type="match status" value="1"/>
</dbReference>
<dbReference type="InterPro" id="IPR051609">
    <property type="entry name" value="NmrA/Isoflavone_reductase-like"/>
</dbReference>
<sequence>MVKVAIAGASQLANEVIDVLVAAAKHEVVIFSRRDAAPEDVPKGTAWVKVDYQDKKGLVRALQGVHTVLSFNVLHTEADFAEQKNLIDAAIEAGVKRFAPSEWAVGNLKHLDFYRIKLDIRSYLREKNKNKKVIEYTLFQPGWFMNYHGGGRQTAKFVETRRSILPTNHDEGWIRVVGDLTSRVSYTAVHDIANIVVKAIDYEGEWPEIGGINGDTLSRAEEVAIGEKLTGKRYRVDTISIDDAKAGKIPDSWIPKFNWPNFNASAEEKRAFERQVFTGLLLSIAEGGSVVSDEWNRIFPDYKFTKVEEFLKGVYAKDA</sequence>
<evidence type="ECO:0000313" key="5">
    <source>
        <dbReference type="EMBL" id="AEO58261.1"/>
    </source>
</evidence>
<dbReference type="RefSeq" id="XP_003663506.1">
    <property type="nucleotide sequence ID" value="XM_003663458.1"/>
</dbReference>
<evidence type="ECO:0000256" key="3">
    <source>
        <dbReference type="ARBA" id="ARBA00023002"/>
    </source>
</evidence>
<dbReference type="InterPro" id="IPR036291">
    <property type="entry name" value="NAD(P)-bd_dom_sf"/>
</dbReference>
<dbReference type="InParanoid" id="G2QD43"/>
<reference evidence="5 6" key="1">
    <citation type="journal article" date="2011" name="Nat. Biotechnol.">
        <title>Comparative genomic analysis of the thermophilic biomass-degrading fungi Myceliophthora thermophila and Thielavia terrestris.</title>
        <authorList>
            <person name="Berka R.M."/>
            <person name="Grigoriev I.V."/>
            <person name="Otillar R."/>
            <person name="Salamov A."/>
            <person name="Grimwood J."/>
            <person name="Reid I."/>
            <person name="Ishmael N."/>
            <person name="John T."/>
            <person name="Darmond C."/>
            <person name="Moisan M.-C."/>
            <person name="Henrissat B."/>
            <person name="Coutinho P.M."/>
            <person name="Lombard V."/>
            <person name="Natvig D.O."/>
            <person name="Lindquist E."/>
            <person name="Schmutz J."/>
            <person name="Lucas S."/>
            <person name="Harris P."/>
            <person name="Powlowski J."/>
            <person name="Bellemare A."/>
            <person name="Taylor D."/>
            <person name="Butler G."/>
            <person name="de Vries R.P."/>
            <person name="Allijn I.E."/>
            <person name="van den Brink J."/>
            <person name="Ushinsky S."/>
            <person name="Storms R."/>
            <person name="Powell A.J."/>
            <person name="Paulsen I.T."/>
            <person name="Elbourne L.D.H."/>
            <person name="Baker S.E."/>
            <person name="Magnuson J."/>
            <person name="LaBoissiere S."/>
            <person name="Clutterbuck A.J."/>
            <person name="Martinez D."/>
            <person name="Wogulis M."/>
            <person name="de Leon A.L."/>
            <person name="Rey M.W."/>
            <person name="Tsang A."/>
        </authorList>
    </citation>
    <scope>NUCLEOTIDE SEQUENCE [LARGE SCALE GENOMIC DNA]</scope>
    <source>
        <strain evidence="6">ATCC 42464 / BCRC 31852 / DSM 1799</strain>
    </source>
</reference>
<dbReference type="Gene3D" id="3.40.50.720">
    <property type="entry name" value="NAD(P)-binding Rossmann-like Domain"/>
    <property type="match status" value="1"/>
</dbReference>
<evidence type="ECO:0000256" key="2">
    <source>
        <dbReference type="ARBA" id="ARBA00022857"/>
    </source>
</evidence>
<dbReference type="KEGG" id="mtm:MYCTH_2305464"/>